<dbReference type="InterPro" id="IPR016024">
    <property type="entry name" value="ARM-type_fold"/>
</dbReference>
<evidence type="ECO:0000313" key="3">
    <source>
        <dbReference type="Proteomes" id="UP000051952"/>
    </source>
</evidence>
<proteinExistence type="predicted"/>
<evidence type="ECO:0000256" key="1">
    <source>
        <dbReference type="SAM" id="MobiDB-lite"/>
    </source>
</evidence>
<reference evidence="3" key="1">
    <citation type="submission" date="2015-09" db="EMBL/GenBank/DDBJ databases">
        <authorList>
            <consortium name="Pathogen Informatics"/>
        </authorList>
    </citation>
    <scope>NUCLEOTIDE SEQUENCE [LARGE SCALE GENOMIC DNA]</scope>
    <source>
        <strain evidence="3">Lake Konstanz</strain>
    </source>
</reference>
<gene>
    <name evidence="2" type="ORF">BSAL_61585</name>
</gene>
<sequence length="1106" mass="119913">MGSSASSTNQVSASPNGKGGKGTTTHANTAQSSRIPMYTPAIYDTNTFQKRAVSPTTSQSSSQIAEDVVATYLRQGSHDVSPVSRPLTAESLADLGRIGTMEARPWVFTTLSPPRTPPTTPEAYRTSVLDPNASPSAKVAAAHAKHSPSTRLKNAQEIASYVASHGYSIKDDDRIRVGAHLLTQLSAADNDQVQRDIVTNPDTRDAILAMAKQASTNETIIWVANAIGNLVKDPILAGPPKDHLESSLNSEFPAPRLGSPQEVELSDVEQQRITAGMEPMRDALLHLAHRSTNAHASLCIARAMHRVVVSNVLCGQRAFGTQRVRKALLYMSSRTQLPSETCRWLSKCISAITSRHIPNQLMFGGISQLRDVLLPFVLVASSTESAEAIAGVFEALLVPPGGCGAVGAGGDDKHTRRNGQRDRERLQPIVELFSIDDVRHALMILSGFRPSSTAIIISVANALHELCGWGVGADLLSHGDTMRTFIALMRQCGNPDAAEAILRAITRLAATSRSLTPAYCDPTFRDTIIHLGEVWCSSPEFPGALNAWCCAVNNLSNWDELAQMFAVTTMRQALIHVGKEIHTAELAHWWCAALVSISVRADNKKVFGSNSSRILLCQLGRRAAVTAEAVTWIGYAIYSLVMDSRCCRIFQHAQMRTAFVCMARYATSADAVTSLCNALAHITHLGNGVEDGLAGDSMDHDDGGPMDDYNDTMHQQRRSSSRQGSRQGGRRPDSRNGDPYGLEVEVDEHGHIDSVTLNEHIEAIFSTSDVRDSFVEMAPFTTTSDAATAWCCAITNLIHNEPSRFRFGSSTLRDAIHRVGRYVVSADAAGAWCQVVGQLCVSQENRPLFHTPALRHALYTIAIHCTTDTAATSFGFALAAITVEHENKLFYGTTKGHDMLVKTAAFVESPEAARRWASAVRSLSVLDDNRVLFGTRQLRDAIVMVSYHCTRAEAVSEWCSAVKAICIKAESKRLYGETMGVRDALIRLAKHAWSPDAVRALCVAITTIAMDSDGRRVLMTCTPLANAVALLATHATSSLSLDAHATAVKLFQSSSPTTLAKQMMSKERRDGGERALSQSQDRSFTLPQELSGSRGHSLPQTQDRTQ</sequence>
<dbReference type="Gene3D" id="1.25.10.10">
    <property type="entry name" value="Leucine-rich Repeat Variant"/>
    <property type="match status" value="1"/>
</dbReference>
<dbReference type="EMBL" id="CYKH01000303">
    <property type="protein sequence ID" value="CUF34217.1"/>
    <property type="molecule type" value="Genomic_DNA"/>
</dbReference>
<feature type="region of interest" description="Disordered" evidence="1">
    <location>
        <begin position="1"/>
        <end position="36"/>
    </location>
</feature>
<dbReference type="SUPFAM" id="SSF48371">
    <property type="entry name" value="ARM repeat"/>
    <property type="match status" value="3"/>
</dbReference>
<dbReference type="VEuPathDB" id="TriTrypDB:BSAL_61585"/>
<feature type="compositionally biased region" description="Polar residues" evidence="1">
    <location>
        <begin position="1076"/>
        <end position="1091"/>
    </location>
</feature>
<protein>
    <submittedName>
        <fullName evidence="2">Uncharacterized protein</fullName>
    </submittedName>
</protein>
<name>A0A0S4ISX5_BODSA</name>
<dbReference type="InterPro" id="IPR011989">
    <property type="entry name" value="ARM-like"/>
</dbReference>
<dbReference type="AlphaFoldDB" id="A0A0S4ISX5"/>
<accession>A0A0S4ISX5</accession>
<feature type="region of interest" description="Disordered" evidence="1">
    <location>
        <begin position="1058"/>
        <end position="1106"/>
    </location>
</feature>
<feature type="region of interest" description="Disordered" evidence="1">
    <location>
        <begin position="693"/>
        <end position="742"/>
    </location>
</feature>
<feature type="compositionally biased region" description="Basic and acidic residues" evidence="1">
    <location>
        <begin position="1064"/>
        <end position="1073"/>
    </location>
</feature>
<organism evidence="2 3">
    <name type="scientific">Bodo saltans</name>
    <name type="common">Flagellated protozoan</name>
    <dbReference type="NCBI Taxonomy" id="75058"/>
    <lineage>
        <taxon>Eukaryota</taxon>
        <taxon>Discoba</taxon>
        <taxon>Euglenozoa</taxon>
        <taxon>Kinetoplastea</taxon>
        <taxon>Metakinetoplastina</taxon>
        <taxon>Eubodonida</taxon>
        <taxon>Bodonidae</taxon>
        <taxon>Bodo</taxon>
    </lineage>
</organism>
<feature type="compositionally biased region" description="Polar residues" evidence="1">
    <location>
        <begin position="23"/>
        <end position="34"/>
    </location>
</feature>
<evidence type="ECO:0000313" key="2">
    <source>
        <dbReference type="EMBL" id="CUF34217.1"/>
    </source>
</evidence>
<feature type="region of interest" description="Disordered" evidence="1">
    <location>
        <begin position="242"/>
        <end position="261"/>
    </location>
</feature>
<feature type="compositionally biased region" description="Low complexity" evidence="1">
    <location>
        <begin position="1"/>
        <end position="14"/>
    </location>
</feature>
<dbReference type="Proteomes" id="UP000051952">
    <property type="component" value="Unassembled WGS sequence"/>
</dbReference>
<keyword evidence="3" id="KW-1185">Reference proteome</keyword>